<dbReference type="GO" id="GO:0006412">
    <property type="term" value="P:translation"/>
    <property type="evidence" value="ECO:0007669"/>
    <property type="project" value="InterPro"/>
</dbReference>
<accession>A0A9W4UNV3</accession>
<comment type="caution">
    <text evidence="6">The sequence shown here is derived from an EMBL/GenBank/DDBJ whole genome shotgun (WGS) entry which is preliminary data.</text>
</comment>
<evidence type="ECO:0000313" key="6">
    <source>
        <dbReference type="EMBL" id="CAI6338729.1"/>
    </source>
</evidence>
<feature type="region of interest" description="Disordered" evidence="5">
    <location>
        <begin position="55"/>
        <end position="95"/>
    </location>
</feature>
<dbReference type="Proteomes" id="UP001152607">
    <property type="component" value="Unassembled WGS sequence"/>
</dbReference>
<evidence type="ECO:0000256" key="1">
    <source>
        <dbReference type="ARBA" id="ARBA00006540"/>
    </source>
</evidence>
<protein>
    <recommendedName>
        <fullName evidence="4">Large ribosomal subunit protein uL3m</fullName>
    </recommendedName>
</protein>
<dbReference type="PANTHER" id="PTHR11229">
    <property type="entry name" value="50S RIBOSOMAL PROTEIN L3"/>
    <property type="match status" value="1"/>
</dbReference>
<dbReference type="SUPFAM" id="SSF50447">
    <property type="entry name" value="Translation proteins"/>
    <property type="match status" value="1"/>
</dbReference>
<dbReference type="OrthoDB" id="274683at2759"/>
<dbReference type="Gene3D" id="3.30.160.810">
    <property type="match status" value="1"/>
</dbReference>
<reference evidence="6" key="1">
    <citation type="submission" date="2023-01" db="EMBL/GenBank/DDBJ databases">
        <authorList>
            <person name="Van Ghelder C."/>
            <person name="Rancurel C."/>
        </authorList>
    </citation>
    <scope>NUCLEOTIDE SEQUENCE</scope>
    <source>
        <strain evidence="6">CNCM I-4278</strain>
    </source>
</reference>
<keyword evidence="2" id="KW-0689">Ribosomal protein</keyword>
<dbReference type="InterPro" id="IPR009000">
    <property type="entry name" value="Transl_B-barrel_sf"/>
</dbReference>
<sequence length="344" mass="36505">MALRRRTTKMPPRVPINRGLVPSSITSLPATYSLNQWTPQIGLAMAKPSQTTIRSIKSTNTPRPDRFAHHPSRSALNSTSSAALERKAHSTPTRTGLVAQKRGMTAVFDPDTGMRSGCTVLQIDRNEVVAHKTREKNGYWAVQIGAGEKQVDNVSRPMLGHFAAAGVAPKRWVFEFKVKGKEGLGVNVGERLGASWFQVGQWVDVRGVSRGMGFEGGMKRHGFGGQPASHGQSLMHRGMGSAGGSQGSGSRVLPGKRMAGNMGNERVTVKNLKVLQVDEANGIVVVNGSVPGPKNQILQIQDAISKPWPKGPMTTAETISASEALASAAVANTVAGTTATTATL</sequence>
<evidence type="ECO:0000256" key="2">
    <source>
        <dbReference type="ARBA" id="ARBA00022980"/>
    </source>
</evidence>
<dbReference type="AlphaFoldDB" id="A0A9W4UNV3"/>
<evidence type="ECO:0000313" key="7">
    <source>
        <dbReference type="Proteomes" id="UP001152607"/>
    </source>
</evidence>
<evidence type="ECO:0000256" key="5">
    <source>
        <dbReference type="SAM" id="MobiDB-lite"/>
    </source>
</evidence>
<dbReference type="FunFam" id="3.30.160.810:FF:000001">
    <property type="entry name" value="50S ribosomal protein L3"/>
    <property type="match status" value="1"/>
</dbReference>
<dbReference type="GO" id="GO:0005762">
    <property type="term" value="C:mitochondrial large ribosomal subunit"/>
    <property type="evidence" value="ECO:0007669"/>
    <property type="project" value="TreeGrafter"/>
</dbReference>
<gene>
    <name evidence="6" type="ORF">PDIGIT_LOCUS11863</name>
</gene>
<dbReference type="GO" id="GO:0003735">
    <property type="term" value="F:structural constituent of ribosome"/>
    <property type="evidence" value="ECO:0007669"/>
    <property type="project" value="InterPro"/>
</dbReference>
<keyword evidence="3" id="KW-0687">Ribonucleoprotein</keyword>
<dbReference type="Pfam" id="PF00297">
    <property type="entry name" value="Ribosomal_L3"/>
    <property type="match status" value="1"/>
</dbReference>
<evidence type="ECO:0000256" key="3">
    <source>
        <dbReference type="ARBA" id="ARBA00023274"/>
    </source>
</evidence>
<dbReference type="PANTHER" id="PTHR11229:SF8">
    <property type="entry name" value="LARGE RIBOSOMAL SUBUNIT PROTEIN UL3M"/>
    <property type="match status" value="1"/>
</dbReference>
<proteinExistence type="inferred from homology"/>
<dbReference type="InterPro" id="IPR019927">
    <property type="entry name" value="Ribosomal_uL3_bac/org-type"/>
</dbReference>
<name>A0A9W4UNV3_9PLEO</name>
<organism evidence="6 7">
    <name type="scientific">Periconia digitata</name>
    <dbReference type="NCBI Taxonomy" id="1303443"/>
    <lineage>
        <taxon>Eukaryota</taxon>
        <taxon>Fungi</taxon>
        <taxon>Dikarya</taxon>
        <taxon>Ascomycota</taxon>
        <taxon>Pezizomycotina</taxon>
        <taxon>Dothideomycetes</taxon>
        <taxon>Pleosporomycetidae</taxon>
        <taxon>Pleosporales</taxon>
        <taxon>Massarineae</taxon>
        <taxon>Periconiaceae</taxon>
        <taxon>Periconia</taxon>
    </lineage>
</organism>
<dbReference type="NCBIfam" id="TIGR03625">
    <property type="entry name" value="L3_bact"/>
    <property type="match status" value="1"/>
</dbReference>
<dbReference type="Gene3D" id="2.40.30.10">
    <property type="entry name" value="Translation factors"/>
    <property type="match status" value="1"/>
</dbReference>
<comment type="similarity">
    <text evidence="1">Belongs to the universal ribosomal protein uL3 family.</text>
</comment>
<dbReference type="HAMAP" id="MF_01325_B">
    <property type="entry name" value="Ribosomal_uL3_B"/>
    <property type="match status" value="1"/>
</dbReference>
<dbReference type="InterPro" id="IPR000597">
    <property type="entry name" value="Ribosomal_uL3"/>
</dbReference>
<dbReference type="EMBL" id="CAOQHR010000008">
    <property type="protein sequence ID" value="CAI6338729.1"/>
    <property type="molecule type" value="Genomic_DNA"/>
</dbReference>
<keyword evidence="7" id="KW-1185">Reference proteome</keyword>
<dbReference type="FunFam" id="2.40.30.10:FF:000004">
    <property type="entry name" value="50S ribosomal protein L3"/>
    <property type="match status" value="1"/>
</dbReference>
<evidence type="ECO:0000256" key="4">
    <source>
        <dbReference type="ARBA" id="ARBA00035209"/>
    </source>
</evidence>